<comment type="similarity">
    <text evidence="2 11">Belongs to the 'phage' integrase family. XerD subfamily.</text>
</comment>
<gene>
    <name evidence="11 14" type="primary">xerD</name>
    <name evidence="14" type="ORF">IZ6_04490</name>
</gene>
<dbReference type="AlphaFoldDB" id="A0A6S6QHR1"/>
<evidence type="ECO:0000256" key="2">
    <source>
        <dbReference type="ARBA" id="ARBA00010450"/>
    </source>
</evidence>
<evidence type="ECO:0000259" key="12">
    <source>
        <dbReference type="PROSITE" id="PS51898"/>
    </source>
</evidence>
<reference evidence="14 15" key="1">
    <citation type="submission" date="2020-08" db="EMBL/GenBank/DDBJ databases">
        <title>Genome sequence of Rhizobiales bacterium strain IZ6.</title>
        <authorList>
            <person name="Nakai R."/>
            <person name="Naganuma T."/>
        </authorList>
    </citation>
    <scope>NUCLEOTIDE SEQUENCE [LARGE SCALE GENOMIC DNA]</scope>
    <source>
        <strain evidence="14 15">IZ6</strain>
    </source>
</reference>
<dbReference type="PANTHER" id="PTHR30349">
    <property type="entry name" value="PHAGE INTEGRASE-RELATED"/>
    <property type="match status" value="1"/>
</dbReference>
<feature type="domain" description="Tyr recombinase" evidence="12">
    <location>
        <begin position="107"/>
        <end position="300"/>
    </location>
</feature>
<evidence type="ECO:0000256" key="11">
    <source>
        <dbReference type="HAMAP-Rule" id="MF_01807"/>
    </source>
</evidence>
<evidence type="ECO:0000256" key="3">
    <source>
        <dbReference type="ARBA" id="ARBA00015810"/>
    </source>
</evidence>
<evidence type="ECO:0000313" key="14">
    <source>
        <dbReference type="EMBL" id="BCJ89714.1"/>
    </source>
</evidence>
<dbReference type="Gene3D" id="1.10.443.10">
    <property type="entry name" value="Intergrase catalytic core"/>
    <property type="match status" value="1"/>
</dbReference>
<dbReference type="GO" id="GO:0005737">
    <property type="term" value="C:cytoplasm"/>
    <property type="evidence" value="ECO:0007669"/>
    <property type="project" value="UniProtKB-SubCell"/>
</dbReference>
<dbReference type="RefSeq" id="WP_222876403.1">
    <property type="nucleotide sequence ID" value="NZ_AP023361.1"/>
</dbReference>
<dbReference type="InterPro" id="IPR004107">
    <property type="entry name" value="Integrase_SAM-like_N"/>
</dbReference>
<evidence type="ECO:0000256" key="7">
    <source>
        <dbReference type="ARBA" id="ARBA00022908"/>
    </source>
</evidence>
<dbReference type="NCBIfam" id="NF001399">
    <property type="entry name" value="PRK00283.1"/>
    <property type="match status" value="1"/>
</dbReference>
<dbReference type="InterPro" id="IPR044068">
    <property type="entry name" value="CB"/>
</dbReference>
<feature type="active site" evidence="11">
    <location>
        <position position="255"/>
    </location>
</feature>
<feature type="active site" evidence="11">
    <location>
        <position position="278"/>
    </location>
</feature>
<evidence type="ECO:0000256" key="5">
    <source>
        <dbReference type="ARBA" id="ARBA00022618"/>
    </source>
</evidence>
<evidence type="ECO:0000256" key="8">
    <source>
        <dbReference type="ARBA" id="ARBA00023125"/>
    </source>
</evidence>
<dbReference type="Proteomes" id="UP000515317">
    <property type="component" value="Chromosome"/>
</dbReference>
<dbReference type="InterPro" id="IPR010998">
    <property type="entry name" value="Integrase_recombinase_N"/>
</dbReference>
<keyword evidence="10 11" id="KW-0131">Cell cycle</keyword>
<evidence type="ECO:0000256" key="9">
    <source>
        <dbReference type="ARBA" id="ARBA00023172"/>
    </source>
</evidence>
<dbReference type="GO" id="GO:0007059">
    <property type="term" value="P:chromosome segregation"/>
    <property type="evidence" value="ECO:0007669"/>
    <property type="project" value="UniProtKB-UniRule"/>
</dbReference>
<dbReference type="Pfam" id="PF02899">
    <property type="entry name" value="Phage_int_SAM_1"/>
    <property type="match status" value="1"/>
</dbReference>
<evidence type="ECO:0000256" key="10">
    <source>
        <dbReference type="ARBA" id="ARBA00023306"/>
    </source>
</evidence>
<keyword evidence="9 11" id="KW-0233">DNA recombination</keyword>
<name>A0A6S6QHR1_9HYPH</name>
<feature type="active site" description="O-(3'-phospho-DNA)-tyrosine intermediate" evidence="11">
    <location>
        <position position="287"/>
    </location>
</feature>
<sequence>MATERHIESFLEMLSAERGAAKNTLEAYRRDLDDYAGFLDGRGRDADTADADDIRAWLSDLSKRGFAASSAARRLSAVKQMHRFLYSEGVRSEDPGASLNGPKRGRPLPKVLTIKEVDTLLAAAAEGTGDESRPPIERLRAARMTALLEILYATGLRVSELVTLPRSSARPGIQVLSIKGKGGRERLVPLTDVARRATAAYLDLLEGRNGRPSPHLFPALSESGHLTRQAFARDLKEVAIRAGLDPTRVSPHVLRHAFASHLLQNGADLRSVQQLLGHADVATTQIYTHVLDERLAGMVRDLHPLGDSE</sequence>
<keyword evidence="5 11" id="KW-0132">Cell division</keyword>
<dbReference type="InterPro" id="IPR023009">
    <property type="entry name" value="Tyrosine_recombinase_XerC/XerD"/>
</dbReference>
<dbReference type="InterPro" id="IPR050090">
    <property type="entry name" value="Tyrosine_recombinase_XerCD"/>
</dbReference>
<evidence type="ECO:0000256" key="6">
    <source>
        <dbReference type="ARBA" id="ARBA00022829"/>
    </source>
</evidence>
<dbReference type="Pfam" id="PF00589">
    <property type="entry name" value="Phage_integrase"/>
    <property type="match status" value="1"/>
</dbReference>
<feature type="active site" evidence="11">
    <location>
        <position position="157"/>
    </location>
</feature>
<dbReference type="GO" id="GO:0009037">
    <property type="term" value="F:tyrosine-based site-specific recombinase activity"/>
    <property type="evidence" value="ECO:0007669"/>
    <property type="project" value="UniProtKB-UniRule"/>
</dbReference>
<evidence type="ECO:0000256" key="4">
    <source>
        <dbReference type="ARBA" id="ARBA00022490"/>
    </source>
</evidence>
<dbReference type="InterPro" id="IPR011932">
    <property type="entry name" value="Recomb_XerD"/>
</dbReference>
<dbReference type="PROSITE" id="PS51900">
    <property type="entry name" value="CB"/>
    <property type="match status" value="1"/>
</dbReference>
<organism evidence="14 15">
    <name type="scientific">Terrihabitans soli</name>
    <dbReference type="NCBI Taxonomy" id="708113"/>
    <lineage>
        <taxon>Bacteria</taxon>
        <taxon>Pseudomonadati</taxon>
        <taxon>Pseudomonadota</taxon>
        <taxon>Alphaproteobacteria</taxon>
        <taxon>Hyphomicrobiales</taxon>
        <taxon>Terrihabitans</taxon>
    </lineage>
</organism>
<evidence type="ECO:0000313" key="15">
    <source>
        <dbReference type="Proteomes" id="UP000515317"/>
    </source>
</evidence>
<keyword evidence="6 11" id="KW-0159">Chromosome partition</keyword>
<accession>A0A6S6QHR1</accession>
<feature type="active site" evidence="11">
    <location>
        <position position="252"/>
    </location>
</feature>
<dbReference type="GO" id="GO:0051301">
    <property type="term" value="P:cell division"/>
    <property type="evidence" value="ECO:0007669"/>
    <property type="project" value="UniProtKB-KW"/>
</dbReference>
<dbReference type="EMBL" id="AP023361">
    <property type="protein sequence ID" value="BCJ89714.1"/>
    <property type="molecule type" value="Genomic_DNA"/>
</dbReference>
<dbReference type="GO" id="GO:0006313">
    <property type="term" value="P:DNA transposition"/>
    <property type="evidence" value="ECO:0007669"/>
    <property type="project" value="UniProtKB-UniRule"/>
</dbReference>
<keyword evidence="8 11" id="KW-0238">DNA-binding</keyword>
<dbReference type="HAMAP" id="MF_01808">
    <property type="entry name" value="Recomb_XerC_XerD"/>
    <property type="match status" value="1"/>
</dbReference>
<proteinExistence type="inferred from homology"/>
<keyword evidence="7 11" id="KW-0229">DNA integration</keyword>
<dbReference type="InterPro" id="IPR011010">
    <property type="entry name" value="DNA_brk_join_enz"/>
</dbReference>
<comment type="subcellular location">
    <subcellularLocation>
        <location evidence="1 11">Cytoplasm</location>
    </subcellularLocation>
</comment>
<dbReference type="HAMAP" id="MF_01807">
    <property type="entry name" value="Recomb_XerD"/>
    <property type="match status" value="1"/>
</dbReference>
<evidence type="ECO:0000256" key="1">
    <source>
        <dbReference type="ARBA" id="ARBA00004496"/>
    </source>
</evidence>
<dbReference type="Gene3D" id="1.10.150.130">
    <property type="match status" value="1"/>
</dbReference>
<keyword evidence="15" id="KW-1185">Reference proteome</keyword>
<dbReference type="PANTHER" id="PTHR30349:SF90">
    <property type="entry name" value="TYROSINE RECOMBINASE XERD"/>
    <property type="match status" value="1"/>
</dbReference>
<dbReference type="PROSITE" id="PS51898">
    <property type="entry name" value="TYR_RECOMBINASE"/>
    <property type="match status" value="1"/>
</dbReference>
<protein>
    <recommendedName>
        <fullName evidence="3 11">Tyrosine recombinase XerD</fullName>
    </recommendedName>
</protein>
<dbReference type="SUPFAM" id="SSF56349">
    <property type="entry name" value="DNA breaking-rejoining enzymes"/>
    <property type="match status" value="1"/>
</dbReference>
<comment type="subunit">
    <text evidence="11">Forms a cyclic heterotetrameric complex composed of two molecules of XerC and two molecules of XerD.</text>
</comment>
<dbReference type="GO" id="GO:0003677">
    <property type="term" value="F:DNA binding"/>
    <property type="evidence" value="ECO:0007669"/>
    <property type="project" value="UniProtKB-UniRule"/>
</dbReference>
<evidence type="ECO:0000259" key="13">
    <source>
        <dbReference type="PROSITE" id="PS51900"/>
    </source>
</evidence>
<feature type="domain" description="Core-binding (CB)" evidence="13">
    <location>
        <begin position="1"/>
        <end position="86"/>
    </location>
</feature>
<feature type="active site" evidence="11">
    <location>
        <position position="181"/>
    </location>
</feature>
<comment type="function">
    <text evidence="11">Site-specific tyrosine recombinase, which acts by catalyzing the cutting and rejoining of the recombining DNA molecules. The XerC-XerD complex is essential to convert dimers of the bacterial chromosome into monomers to permit their segregation at cell division. It also contributes to the segregational stability of plasmids.</text>
</comment>
<dbReference type="InterPro" id="IPR002104">
    <property type="entry name" value="Integrase_catalytic"/>
</dbReference>
<keyword evidence="4 11" id="KW-0963">Cytoplasm</keyword>
<dbReference type="KEGG" id="tso:IZ6_04490"/>
<dbReference type="InterPro" id="IPR013762">
    <property type="entry name" value="Integrase-like_cat_sf"/>
</dbReference>